<dbReference type="GO" id="GO:0005930">
    <property type="term" value="C:axoneme"/>
    <property type="evidence" value="ECO:0007669"/>
    <property type="project" value="UniProtKB-SubCell"/>
</dbReference>
<feature type="repeat" description="TPR" evidence="9">
    <location>
        <begin position="15"/>
        <end position="48"/>
    </location>
</feature>
<protein>
    <recommendedName>
        <fullName evidence="7">Outer dynein arm-docking complex subunit 4</fullName>
    </recommendedName>
    <alternativeName>
        <fullName evidence="8">Tetratricopeptide repeat protein 25</fullName>
    </alternativeName>
</protein>
<dbReference type="EMBL" id="LSMT01000306">
    <property type="protein sequence ID" value="PFX20729.1"/>
    <property type="molecule type" value="Genomic_DNA"/>
</dbReference>
<dbReference type="FunFam" id="1.25.40.10:FF:000189">
    <property type="entry name" value="Tetratricopeptide repeat domain 25"/>
    <property type="match status" value="1"/>
</dbReference>
<dbReference type="InterPro" id="IPR011990">
    <property type="entry name" value="TPR-like_helical_dom_sf"/>
</dbReference>
<evidence type="ECO:0000256" key="5">
    <source>
        <dbReference type="ARBA" id="ARBA00023212"/>
    </source>
</evidence>
<feature type="repeat" description="TPR" evidence="9">
    <location>
        <begin position="363"/>
        <end position="396"/>
    </location>
</feature>
<evidence type="ECO:0000256" key="6">
    <source>
        <dbReference type="ARBA" id="ARBA00023273"/>
    </source>
</evidence>
<dbReference type="Proteomes" id="UP000225706">
    <property type="component" value="Unassembled WGS sequence"/>
</dbReference>
<evidence type="ECO:0000256" key="7">
    <source>
        <dbReference type="ARBA" id="ARBA00034139"/>
    </source>
</evidence>
<dbReference type="AlphaFoldDB" id="A0A2B4RV73"/>
<keyword evidence="4 9" id="KW-0802">TPR repeat</keyword>
<feature type="compositionally biased region" description="Basic and acidic residues" evidence="11">
    <location>
        <begin position="571"/>
        <end position="587"/>
    </location>
</feature>
<feature type="coiled-coil region" evidence="10">
    <location>
        <begin position="446"/>
        <end position="476"/>
    </location>
</feature>
<dbReference type="FunFam" id="1.25.40.10:FF:000795">
    <property type="entry name" value="Tetratricopeptide repeat protein 25"/>
    <property type="match status" value="1"/>
</dbReference>
<accession>A0A2B4RV73</accession>
<keyword evidence="13" id="KW-1185">Reference proteome</keyword>
<evidence type="ECO:0000256" key="9">
    <source>
        <dbReference type="PROSITE-ProRule" id="PRU00339"/>
    </source>
</evidence>
<feature type="region of interest" description="Disordered" evidence="11">
    <location>
        <begin position="498"/>
        <end position="587"/>
    </location>
</feature>
<evidence type="ECO:0000256" key="4">
    <source>
        <dbReference type="ARBA" id="ARBA00022803"/>
    </source>
</evidence>
<dbReference type="InterPro" id="IPR019734">
    <property type="entry name" value="TPR_rpt"/>
</dbReference>
<dbReference type="Pfam" id="PF13424">
    <property type="entry name" value="TPR_12"/>
    <property type="match status" value="2"/>
</dbReference>
<feature type="coiled-coil region" evidence="10">
    <location>
        <begin position="329"/>
        <end position="356"/>
    </location>
</feature>
<keyword evidence="3" id="KW-0677">Repeat</keyword>
<dbReference type="SMART" id="SM00028">
    <property type="entry name" value="TPR"/>
    <property type="match status" value="7"/>
</dbReference>
<dbReference type="STRING" id="50429.A0A2B4RV73"/>
<evidence type="ECO:0000256" key="10">
    <source>
        <dbReference type="SAM" id="Coils"/>
    </source>
</evidence>
<comment type="subcellular location">
    <subcellularLocation>
        <location evidence="1">Cytoplasm</location>
        <location evidence="1">Cytoskeleton</location>
        <location evidence="1">Cilium axoneme</location>
    </subcellularLocation>
</comment>
<dbReference type="Gene3D" id="1.25.40.10">
    <property type="entry name" value="Tetratricopeptide repeat domain"/>
    <property type="match status" value="2"/>
</dbReference>
<evidence type="ECO:0000256" key="3">
    <source>
        <dbReference type="ARBA" id="ARBA00022737"/>
    </source>
</evidence>
<organism evidence="12 13">
    <name type="scientific">Stylophora pistillata</name>
    <name type="common">Smooth cauliflower coral</name>
    <dbReference type="NCBI Taxonomy" id="50429"/>
    <lineage>
        <taxon>Eukaryota</taxon>
        <taxon>Metazoa</taxon>
        <taxon>Cnidaria</taxon>
        <taxon>Anthozoa</taxon>
        <taxon>Hexacorallia</taxon>
        <taxon>Scleractinia</taxon>
        <taxon>Astrocoeniina</taxon>
        <taxon>Pocilloporidae</taxon>
        <taxon>Stylophora</taxon>
    </lineage>
</organism>
<evidence type="ECO:0000256" key="2">
    <source>
        <dbReference type="ARBA" id="ARBA00022490"/>
    </source>
</evidence>
<dbReference type="PANTHER" id="PTHR23040:SF1">
    <property type="entry name" value="OUTER DYNEIN ARM-DOCKING COMPLEX SUBUNIT 4"/>
    <property type="match status" value="1"/>
</dbReference>
<evidence type="ECO:0000256" key="8">
    <source>
        <dbReference type="ARBA" id="ARBA00034143"/>
    </source>
</evidence>
<evidence type="ECO:0000256" key="1">
    <source>
        <dbReference type="ARBA" id="ARBA00004430"/>
    </source>
</evidence>
<dbReference type="PANTHER" id="PTHR23040">
    <property type="match status" value="1"/>
</dbReference>
<feature type="region of interest" description="Disordered" evidence="11">
    <location>
        <begin position="172"/>
        <end position="191"/>
    </location>
</feature>
<dbReference type="OrthoDB" id="10268002at2759"/>
<keyword evidence="5" id="KW-0206">Cytoskeleton</keyword>
<keyword evidence="2" id="KW-0963">Cytoplasm</keyword>
<evidence type="ECO:0000313" key="13">
    <source>
        <dbReference type="Proteomes" id="UP000225706"/>
    </source>
</evidence>
<dbReference type="PROSITE" id="PS50293">
    <property type="entry name" value="TPR_REGION"/>
    <property type="match status" value="1"/>
</dbReference>
<feature type="compositionally biased region" description="Basic and acidic residues" evidence="11">
    <location>
        <begin position="512"/>
        <end position="532"/>
    </location>
</feature>
<dbReference type="SUPFAM" id="SSF48452">
    <property type="entry name" value="TPR-like"/>
    <property type="match status" value="2"/>
</dbReference>
<gene>
    <name evidence="12" type="primary">Ttc25</name>
    <name evidence="12" type="ORF">AWC38_SpisGene14815</name>
</gene>
<reference evidence="13" key="1">
    <citation type="journal article" date="2017" name="bioRxiv">
        <title>Comparative analysis of the genomes of Stylophora pistillata and Acropora digitifera provides evidence for extensive differences between species of corals.</title>
        <authorList>
            <person name="Voolstra C.R."/>
            <person name="Li Y."/>
            <person name="Liew Y.J."/>
            <person name="Baumgarten S."/>
            <person name="Zoccola D."/>
            <person name="Flot J.-F."/>
            <person name="Tambutte S."/>
            <person name="Allemand D."/>
            <person name="Aranda M."/>
        </authorList>
    </citation>
    <scope>NUCLEOTIDE SEQUENCE [LARGE SCALE GENOMIC DNA]</scope>
</reference>
<dbReference type="InterPro" id="IPR040111">
    <property type="entry name" value="ODAD4"/>
</dbReference>
<sequence length="587" mass="66057">MYDDDDELEGPKSSFTTYLSEGNVHFNQGEYKKALDSYTQALELQPGYKVCLVQRSKCYLRLGNADAALRDAEESLVEDKEYNKGLYQKAEALYSKGEFEYALLYYHRGYKLRQDQEEFKLGMQKAQEAIDNAIGSKARVKLENKGDLSFFAKQDEAKKTTKGYSKPTALAARNQPQAANRGKNTKSPVKSEKTVKKLLGELYADKKYLEKLMGDQDFIHGNSSKPIYDLVQDGLSYLDTRIEFWRQQEPLYARKNKKLPPRKPPQRQLSADTTKFILRSLEEIDQALAEGDPETSLNKAQSTLKTVQSLGAESVPNKAEVVGNLYSCIGNAHLELDNYEEALKFHEKDLKAAKKLENKEAKSRALDNLGRLYAKMGEYTKAIDAWMEKLPLSKSVLESTWLYHEIGRCHLELKYYQDAKEFGQKSLAAAEQADDKVWQLNATVLEAQAEVKLGDLQDALQSFEKALELAKILEDDAAENAISKAINDVNDRIAQGVKSGEENAADEQEGAEDSREPADGENKETEAVKQTEEEQVEEDSVKETQEEAKEDEAAEESAKKAAEQEPDEVNDTTKDAEQPAKDGVKEQ</sequence>
<proteinExistence type="predicted"/>
<evidence type="ECO:0000313" key="12">
    <source>
        <dbReference type="EMBL" id="PFX20729.1"/>
    </source>
</evidence>
<name>A0A2B4RV73_STYPI</name>
<keyword evidence="10" id="KW-0175">Coiled coil</keyword>
<dbReference type="PROSITE" id="PS50005">
    <property type="entry name" value="TPR"/>
    <property type="match status" value="2"/>
</dbReference>
<evidence type="ECO:0000256" key="11">
    <source>
        <dbReference type="SAM" id="MobiDB-lite"/>
    </source>
</evidence>
<dbReference type="Pfam" id="PF00515">
    <property type="entry name" value="TPR_1"/>
    <property type="match status" value="1"/>
</dbReference>
<comment type="caution">
    <text evidence="12">The sequence shown here is derived from an EMBL/GenBank/DDBJ whole genome shotgun (WGS) entry which is preliminary data.</text>
</comment>
<keyword evidence="6" id="KW-0966">Cell projection</keyword>